<dbReference type="GO" id="GO:0008720">
    <property type="term" value="F:D-lactate dehydrogenase (NAD+) activity"/>
    <property type="evidence" value="ECO:0007669"/>
    <property type="project" value="TreeGrafter"/>
</dbReference>
<dbReference type="PANTHER" id="PTHR43026:SF1">
    <property type="entry name" value="2-HYDROXYACID DEHYDROGENASE HOMOLOG 1-RELATED"/>
    <property type="match status" value="1"/>
</dbReference>
<name>A0A0R2CCY2_9LACO</name>
<dbReference type="SUPFAM" id="SSF51735">
    <property type="entry name" value="NAD(P)-binding Rossmann-fold domains"/>
    <property type="match status" value="1"/>
</dbReference>
<gene>
    <name evidence="7" type="ORF">FD21_GL000674</name>
</gene>
<dbReference type="PROSITE" id="PS00065">
    <property type="entry name" value="D_2_HYDROXYACID_DH_1"/>
    <property type="match status" value="1"/>
</dbReference>
<evidence type="ECO:0000256" key="1">
    <source>
        <dbReference type="ARBA" id="ARBA00005854"/>
    </source>
</evidence>
<feature type="domain" description="D-isomer specific 2-hydroxyacid dehydrogenase catalytic" evidence="5">
    <location>
        <begin position="7"/>
        <end position="328"/>
    </location>
</feature>
<dbReference type="InterPro" id="IPR006139">
    <property type="entry name" value="D-isomer_2_OHA_DH_cat_dom"/>
</dbReference>
<reference evidence="7 8" key="1">
    <citation type="journal article" date="2015" name="Genome Announc.">
        <title>Expanding the biotechnology potential of lactobacilli through comparative genomics of 213 strains and associated genera.</title>
        <authorList>
            <person name="Sun Z."/>
            <person name="Harris H.M."/>
            <person name="McCann A."/>
            <person name="Guo C."/>
            <person name="Argimon S."/>
            <person name="Zhang W."/>
            <person name="Yang X."/>
            <person name="Jeffery I.B."/>
            <person name="Cooney J.C."/>
            <person name="Kagawa T.F."/>
            <person name="Liu W."/>
            <person name="Song Y."/>
            <person name="Salvetti E."/>
            <person name="Wrobel A."/>
            <person name="Rasinkangas P."/>
            <person name="Parkhill J."/>
            <person name="Rea M.C."/>
            <person name="O'Sullivan O."/>
            <person name="Ritari J."/>
            <person name="Douillard F.P."/>
            <person name="Paul Ross R."/>
            <person name="Yang R."/>
            <person name="Briner A.E."/>
            <person name="Felis G.E."/>
            <person name="de Vos W.M."/>
            <person name="Barrangou R."/>
            <person name="Klaenhammer T.R."/>
            <person name="Caufield P.W."/>
            <person name="Cui Y."/>
            <person name="Zhang H."/>
            <person name="O'Toole P.W."/>
        </authorList>
    </citation>
    <scope>NUCLEOTIDE SEQUENCE [LARGE SCALE GENOMIC DNA]</scope>
    <source>
        <strain evidence="7 8">DSM 20605</strain>
    </source>
</reference>
<evidence type="ECO:0000259" key="6">
    <source>
        <dbReference type="Pfam" id="PF02826"/>
    </source>
</evidence>
<accession>A0A0R2CCY2</accession>
<dbReference type="STRING" id="1133569.FD21_GL000674"/>
<dbReference type="RefSeq" id="WP_056970402.1">
    <property type="nucleotide sequence ID" value="NZ_AYYX01000002.1"/>
</dbReference>
<organism evidence="7 8">
    <name type="scientific">Liquorilactobacillus vini DSM 20605</name>
    <dbReference type="NCBI Taxonomy" id="1133569"/>
    <lineage>
        <taxon>Bacteria</taxon>
        <taxon>Bacillati</taxon>
        <taxon>Bacillota</taxon>
        <taxon>Bacilli</taxon>
        <taxon>Lactobacillales</taxon>
        <taxon>Lactobacillaceae</taxon>
        <taxon>Liquorilactobacillus</taxon>
    </lineage>
</organism>
<evidence type="ECO:0000313" key="8">
    <source>
        <dbReference type="Proteomes" id="UP000051576"/>
    </source>
</evidence>
<keyword evidence="8" id="KW-1185">Reference proteome</keyword>
<comment type="similarity">
    <text evidence="1 4">Belongs to the D-isomer specific 2-hydroxyacid dehydrogenase family.</text>
</comment>
<evidence type="ECO:0000259" key="5">
    <source>
        <dbReference type="Pfam" id="PF00389"/>
    </source>
</evidence>
<feature type="domain" description="D-isomer specific 2-hydroxyacid dehydrogenase NAD-binding" evidence="6">
    <location>
        <begin position="111"/>
        <end position="297"/>
    </location>
</feature>
<dbReference type="InterPro" id="IPR029753">
    <property type="entry name" value="D-isomer_DH_CS"/>
</dbReference>
<dbReference type="Pfam" id="PF02826">
    <property type="entry name" value="2-Hacid_dh_C"/>
    <property type="match status" value="1"/>
</dbReference>
<dbReference type="Proteomes" id="UP000051576">
    <property type="component" value="Unassembled WGS sequence"/>
</dbReference>
<comment type="caution">
    <text evidence="7">The sequence shown here is derived from an EMBL/GenBank/DDBJ whole genome shotgun (WGS) entry which is preliminary data.</text>
</comment>
<sequence>MKFIAFDVRDDEKPYFQAWAKQNKIEVTLDSGVLDERTLKKTTGYDAVLALQTRSYPEGMFEFFKKQGIKVLSIRNVGVDNLDLTAAKASQIPVTNVPAYSPNAIAEFSVTQLLQLLRQTTIFRQKIAAHDFRWAPFIGEELRSKTVGVIGTGRIGKAAIKIYQGFGARVIAYDLYPDPKLKSQGIYVPTLAALLQQADVITLHLPATAQDCYLLDEKAFSQMKQGVYIINTARGILIESKALLAALKNHRVAGAALDTYENENSIFNHDLRAQPFDDPILAELLVQPNVLITPHIAFYTKTAVENMVLIALNSAKAVCQQGKSDNLVTK</sequence>
<protein>
    <submittedName>
        <fullName evidence="7">D-lactate dehydrogenase</fullName>
    </submittedName>
</protein>
<dbReference type="eggNOG" id="COG1052">
    <property type="taxonomic scope" value="Bacteria"/>
</dbReference>
<dbReference type="InterPro" id="IPR058205">
    <property type="entry name" value="D-LDH-like"/>
</dbReference>
<dbReference type="Pfam" id="PF00389">
    <property type="entry name" value="2-Hacid_dh"/>
    <property type="match status" value="1"/>
</dbReference>
<dbReference type="GO" id="GO:0051287">
    <property type="term" value="F:NAD binding"/>
    <property type="evidence" value="ECO:0007669"/>
    <property type="project" value="InterPro"/>
</dbReference>
<keyword evidence="3" id="KW-0520">NAD</keyword>
<dbReference type="InterPro" id="IPR029752">
    <property type="entry name" value="D-isomer_DH_CS1"/>
</dbReference>
<evidence type="ECO:0000256" key="4">
    <source>
        <dbReference type="RuleBase" id="RU003719"/>
    </source>
</evidence>
<dbReference type="InterPro" id="IPR006140">
    <property type="entry name" value="D-isomer_DH_NAD-bd"/>
</dbReference>
<dbReference type="CDD" id="cd12186">
    <property type="entry name" value="LDH"/>
    <property type="match status" value="1"/>
</dbReference>
<dbReference type="SUPFAM" id="SSF52283">
    <property type="entry name" value="Formate/glycerate dehydrogenase catalytic domain-like"/>
    <property type="match status" value="1"/>
</dbReference>
<dbReference type="AlphaFoldDB" id="A0A0R2CCY2"/>
<dbReference type="PANTHER" id="PTHR43026">
    <property type="entry name" value="2-HYDROXYACID DEHYDROGENASE HOMOLOG 1-RELATED"/>
    <property type="match status" value="1"/>
</dbReference>
<keyword evidence="2 4" id="KW-0560">Oxidoreductase</keyword>
<dbReference type="InterPro" id="IPR036291">
    <property type="entry name" value="NAD(P)-bd_dom_sf"/>
</dbReference>
<dbReference type="EMBL" id="AYYX01000002">
    <property type="protein sequence ID" value="KRM89629.1"/>
    <property type="molecule type" value="Genomic_DNA"/>
</dbReference>
<proteinExistence type="inferred from homology"/>
<evidence type="ECO:0000256" key="2">
    <source>
        <dbReference type="ARBA" id="ARBA00023002"/>
    </source>
</evidence>
<dbReference type="PATRIC" id="fig|1133569.4.peg.733"/>
<evidence type="ECO:0000313" key="7">
    <source>
        <dbReference type="EMBL" id="KRM89629.1"/>
    </source>
</evidence>
<dbReference type="PROSITE" id="PS00671">
    <property type="entry name" value="D_2_HYDROXYACID_DH_3"/>
    <property type="match status" value="1"/>
</dbReference>
<dbReference type="Gene3D" id="3.40.50.720">
    <property type="entry name" value="NAD(P)-binding Rossmann-like Domain"/>
    <property type="match status" value="2"/>
</dbReference>
<evidence type="ECO:0000256" key="3">
    <source>
        <dbReference type="ARBA" id="ARBA00023027"/>
    </source>
</evidence>